<dbReference type="SUPFAM" id="SSF55856">
    <property type="entry name" value="Cytochrome b5-like heme/steroid binding domain"/>
    <property type="match status" value="1"/>
</dbReference>
<dbReference type="GO" id="GO:0020037">
    <property type="term" value="F:heme binding"/>
    <property type="evidence" value="ECO:0007669"/>
    <property type="project" value="UniProtKB-UniRule"/>
</dbReference>
<dbReference type="PANTHER" id="PTHR19359">
    <property type="entry name" value="CYTOCHROME B5"/>
    <property type="match status" value="1"/>
</dbReference>
<dbReference type="PANTHER" id="PTHR19359:SF41">
    <property type="entry name" value="GEO08203P1"/>
    <property type="match status" value="1"/>
</dbReference>
<evidence type="ECO:0000256" key="5">
    <source>
        <dbReference type="RuleBase" id="RU362121"/>
    </source>
</evidence>
<evidence type="ECO:0000256" key="2">
    <source>
        <dbReference type="ARBA" id="ARBA00022723"/>
    </source>
</evidence>
<gene>
    <name evidence="8" type="primary">LOC107273674</name>
</gene>
<dbReference type="GO" id="GO:0016020">
    <property type="term" value="C:membrane"/>
    <property type="evidence" value="ECO:0007669"/>
    <property type="project" value="TreeGrafter"/>
</dbReference>
<reference evidence="8" key="1">
    <citation type="submission" date="2025-08" db="UniProtKB">
        <authorList>
            <consortium name="RefSeq"/>
        </authorList>
    </citation>
    <scope>IDENTIFICATION</scope>
</reference>
<dbReference type="PROSITE" id="PS50255">
    <property type="entry name" value="CYTOCHROME_B5_2"/>
    <property type="match status" value="1"/>
</dbReference>
<dbReference type="PROSITE" id="PS00191">
    <property type="entry name" value="CYTOCHROME_B5_1"/>
    <property type="match status" value="1"/>
</dbReference>
<proteinExistence type="inferred from homology"/>
<dbReference type="InterPro" id="IPR036400">
    <property type="entry name" value="Cyt_B5-like_heme/steroid_sf"/>
</dbReference>
<evidence type="ECO:0000313" key="8">
    <source>
        <dbReference type="RefSeq" id="XP_024946798.1"/>
    </source>
</evidence>
<protein>
    <submittedName>
        <fullName evidence="8">Nitrate reductase [NAD(P)H] isoform X1</fullName>
    </submittedName>
</protein>
<dbReference type="InterPro" id="IPR018506">
    <property type="entry name" value="Cyt_B5_heme-BS"/>
</dbReference>
<comment type="similarity">
    <text evidence="4 5">Belongs to the cytochrome b5 family.</text>
</comment>
<evidence type="ECO:0000256" key="4">
    <source>
        <dbReference type="ARBA" id="ARBA00038168"/>
    </source>
</evidence>
<dbReference type="Pfam" id="PF00173">
    <property type="entry name" value="Cyt-b5"/>
    <property type="match status" value="1"/>
</dbReference>
<keyword evidence="7" id="KW-1185">Reference proteome</keyword>
<evidence type="ECO:0000313" key="7">
    <source>
        <dbReference type="Proteomes" id="UP000694920"/>
    </source>
</evidence>
<dbReference type="InterPro" id="IPR001199">
    <property type="entry name" value="Cyt_B5-like_heme/steroid-bd"/>
</dbReference>
<dbReference type="InterPro" id="IPR050668">
    <property type="entry name" value="Cytochrome_b5"/>
</dbReference>
<dbReference type="Proteomes" id="UP000694920">
    <property type="component" value="Unplaced"/>
</dbReference>
<dbReference type="PRINTS" id="PR00363">
    <property type="entry name" value="CYTOCHROMEB5"/>
</dbReference>
<accession>A0AAJ7RTF6</accession>
<feature type="domain" description="Cytochrome b5 heme-binding" evidence="6">
    <location>
        <begin position="89"/>
        <end position="165"/>
    </location>
</feature>
<evidence type="ECO:0000256" key="3">
    <source>
        <dbReference type="ARBA" id="ARBA00023004"/>
    </source>
</evidence>
<organism evidence="7 8">
    <name type="scientific">Cephus cinctus</name>
    <name type="common">Wheat stem sawfly</name>
    <dbReference type="NCBI Taxonomy" id="211228"/>
    <lineage>
        <taxon>Eukaryota</taxon>
        <taxon>Metazoa</taxon>
        <taxon>Ecdysozoa</taxon>
        <taxon>Arthropoda</taxon>
        <taxon>Hexapoda</taxon>
        <taxon>Insecta</taxon>
        <taxon>Pterygota</taxon>
        <taxon>Neoptera</taxon>
        <taxon>Endopterygota</taxon>
        <taxon>Hymenoptera</taxon>
        <taxon>Cephoidea</taxon>
        <taxon>Cephidae</taxon>
        <taxon>Cephus</taxon>
    </lineage>
</organism>
<dbReference type="Gene3D" id="3.10.120.10">
    <property type="entry name" value="Cytochrome b5-like heme/steroid binding domain"/>
    <property type="match status" value="1"/>
</dbReference>
<keyword evidence="1 5" id="KW-0349">Heme</keyword>
<dbReference type="AlphaFoldDB" id="A0AAJ7RTF6"/>
<evidence type="ECO:0000259" key="6">
    <source>
        <dbReference type="PROSITE" id="PS50255"/>
    </source>
</evidence>
<dbReference type="GeneID" id="107273674"/>
<dbReference type="GO" id="GO:0046872">
    <property type="term" value="F:metal ion binding"/>
    <property type="evidence" value="ECO:0007669"/>
    <property type="project" value="UniProtKB-UniRule"/>
</dbReference>
<keyword evidence="2 5" id="KW-0479">Metal-binding</keyword>
<evidence type="ECO:0000256" key="1">
    <source>
        <dbReference type="ARBA" id="ARBA00022617"/>
    </source>
</evidence>
<dbReference type="SMART" id="SM01117">
    <property type="entry name" value="Cyt-b5"/>
    <property type="match status" value="1"/>
</dbReference>
<dbReference type="RefSeq" id="XP_024946798.1">
    <property type="nucleotide sequence ID" value="XM_025091030.1"/>
</dbReference>
<name>A0AAJ7RTF6_CEPCN</name>
<keyword evidence="3 5" id="KW-0408">Iron</keyword>
<sequence>MNNAACGIRETGTRRLQDLFSSARFTCTEEIRKMLNVRTLPDTTGNRGADLLRVSLKVQSLSLDESEKFVEKRKSESSDVQDNCKSSILKIISLDEIAWHDTLDDCWFAIYDYVYDCTGFVKDHPGGLDVILEYAGRDATLSFIGTGHSKFAKQTLEKYLIGELPLNERIYRIPGGVKITGF</sequence>